<evidence type="ECO:0000313" key="3">
    <source>
        <dbReference type="Proteomes" id="UP000184096"/>
    </source>
</evidence>
<accession>A0A1M7UWU2</accession>
<evidence type="ECO:0000256" key="1">
    <source>
        <dbReference type="SAM" id="SignalP"/>
    </source>
</evidence>
<keyword evidence="1" id="KW-0732">Signal</keyword>
<gene>
    <name evidence="2" type="ORF">SAMN05444170_7164</name>
</gene>
<evidence type="ECO:0000313" key="2">
    <source>
        <dbReference type="EMBL" id="SHN87410.1"/>
    </source>
</evidence>
<reference evidence="3" key="1">
    <citation type="submission" date="2016-11" db="EMBL/GenBank/DDBJ databases">
        <authorList>
            <person name="Varghese N."/>
            <person name="Submissions S."/>
        </authorList>
    </citation>
    <scope>NUCLEOTIDE SEQUENCE [LARGE SCALE GENOMIC DNA]</scope>
    <source>
        <strain evidence="3">GAS401</strain>
    </source>
</reference>
<dbReference type="Proteomes" id="UP000184096">
    <property type="component" value="Chromosome I"/>
</dbReference>
<dbReference type="EMBL" id="LT670849">
    <property type="protein sequence ID" value="SHN87410.1"/>
    <property type="molecule type" value="Genomic_DNA"/>
</dbReference>
<feature type="signal peptide" evidence="1">
    <location>
        <begin position="1"/>
        <end position="25"/>
    </location>
</feature>
<organism evidence="2 3">
    <name type="scientific">Bradyrhizobium erythrophlei</name>
    <dbReference type="NCBI Taxonomy" id="1437360"/>
    <lineage>
        <taxon>Bacteria</taxon>
        <taxon>Pseudomonadati</taxon>
        <taxon>Pseudomonadota</taxon>
        <taxon>Alphaproteobacteria</taxon>
        <taxon>Hyphomicrobiales</taxon>
        <taxon>Nitrobacteraceae</taxon>
        <taxon>Bradyrhizobium</taxon>
    </lineage>
</organism>
<dbReference type="AlphaFoldDB" id="A0A1M7UWU2"/>
<name>A0A1M7UWU2_9BRAD</name>
<proteinExistence type="predicted"/>
<protein>
    <submittedName>
        <fullName evidence="2">Uncharacterized protein</fullName>
    </submittedName>
</protein>
<feature type="chain" id="PRO_5012771368" evidence="1">
    <location>
        <begin position="26"/>
        <end position="253"/>
    </location>
</feature>
<sequence length="253" mass="26908">MNAGPARALILGALLALTITSPISAQITAPPIGDFGAPPGAMIFYIAHGAENSCGPGCSEWIAAEGGAQWDTGRRLMAILDRYRGRKLPLVINAFGPADLKGAAGVGRILHDRGLDAMVGATEVAACADKPEAECFLLKRPGGPLDARLATARTCSTACVLILAGGIHRTIPPDTRVVMSGMEVRSRRAPNISDVRRSALTLGIDNELRTYLRDMGVETEVMDIVDQNSGFKRNTEMPPADWKRLHLITSTPQ</sequence>
<keyword evidence="3" id="KW-1185">Reference proteome</keyword>